<gene>
    <name evidence="1" type="ORF">WG950_12635</name>
</gene>
<proteinExistence type="predicted"/>
<dbReference type="InterPro" id="IPR018641">
    <property type="entry name" value="Trfase_1_rSAM/seldom-assoc"/>
</dbReference>
<dbReference type="EMBL" id="CP150496">
    <property type="protein sequence ID" value="WYW55370.1"/>
    <property type="molecule type" value="Genomic_DNA"/>
</dbReference>
<evidence type="ECO:0000313" key="1">
    <source>
        <dbReference type="EMBL" id="WYW55370.1"/>
    </source>
</evidence>
<dbReference type="Gene3D" id="3.90.550.10">
    <property type="entry name" value="Spore Coat Polysaccharide Biosynthesis Protein SpsA, Chain A"/>
    <property type="match status" value="1"/>
</dbReference>
<dbReference type="PANTHER" id="PTHR36529:SF1">
    <property type="entry name" value="GLYCOSYLTRANSFERASE"/>
    <property type="match status" value="1"/>
</dbReference>
<dbReference type="Pfam" id="PF09837">
    <property type="entry name" value="DUF2064"/>
    <property type="match status" value="1"/>
</dbReference>
<keyword evidence="2" id="KW-1185">Reference proteome</keyword>
<protein>
    <submittedName>
        <fullName evidence="1">DUF2064 domain-containing protein</fullName>
    </submittedName>
</protein>
<organism evidence="1 2">
    <name type="scientific">Polaribacter marinaquae</name>
    <dbReference type="NCBI Taxonomy" id="1642819"/>
    <lineage>
        <taxon>Bacteria</taxon>
        <taxon>Pseudomonadati</taxon>
        <taxon>Bacteroidota</taxon>
        <taxon>Flavobacteriia</taxon>
        <taxon>Flavobacteriales</taxon>
        <taxon>Flavobacteriaceae</taxon>
    </lineage>
</organism>
<dbReference type="PANTHER" id="PTHR36529">
    <property type="entry name" value="SLL1095 PROTEIN"/>
    <property type="match status" value="1"/>
</dbReference>
<dbReference type="InterPro" id="IPR029044">
    <property type="entry name" value="Nucleotide-diphossugar_trans"/>
</dbReference>
<dbReference type="RefSeq" id="WP_340932830.1">
    <property type="nucleotide sequence ID" value="NZ_CP150496.1"/>
</dbReference>
<dbReference type="Proteomes" id="UP001491088">
    <property type="component" value="Chromosome"/>
</dbReference>
<sequence>MNQKTALLIFANSAAKEVERKEFLSAEIFSALNKQTLKTAKKSKLPYFVISEKEQTGASFGERFTNAIDLIFKKGFDNVITIGNDTPHLKTKHLLDANTSLTKKQLVIGPSKDGGFYLMGLKKAHFNKETFLKLPWQTNKLQASIGAISTIKKEQISFLELLIDIDAQEDIKTILQSFKTLSLDVLLLLKKTIFAIKIYNISKVSFYKTSSFTKNYNKGSPLFFAYL</sequence>
<dbReference type="SUPFAM" id="SSF53448">
    <property type="entry name" value="Nucleotide-diphospho-sugar transferases"/>
    <property type="match status" value="1"/>
</dbReference>
<name>A0ABZ2TQR8_9FLAO</name>
<accession>A0ABZ2TQR8</accession>
<evidence type="ECO:0000313" key="2">
    <source>
        <dbReference type="Proteomes" id="UP001491088"/>
    </source>
</evidence>
<reference evidence="1 2" key="1">
    <citation type="submission" date="2024-03" db="EMBL/GenBank/DDBJ databases">
        <authorList>
            <person name="Cao K."/>
        </authorList>
    </citation>
    <scope>NUCLEOTIDE SEQUENCE [LARGE SCALE GENOMIC DNA]</scope>
    <source>
        <strain evidence="1 2">MCCC 1K00696</strain>
    </source>
</reference>